<dbReference type="GO" id="GO:0032993">
    <property type="term" value="C:protein-DNA complex"/>
    <property type="evidence" value="ECO:0007669"/>
    <property type="project" value="TreeGrafter"/>
</dbReference>
<feature type="domain" description="OmpR/PhoB-type" evidence="9">
    <location>
        <begin position="124"/>
        <end position="220"/>
    </location>
</feature>
<dbReference type="PROSITE" id="PS51755">
    <property type="entry name" value="OMPR_PHOB"/>
    <property type="match status" value="1"/>
</dbReference>
<evidence type="ECO:0000313" key="11">
    <source>
        <dbReference type="Proteomes" id="UP000663444"/>
    </source>
</evidence>
<evidence type="ECO:0000256" key="5">
    <source>
        <dbReference type="ARBA" id="ARBA00023163"/>
    </source>
</evidence>
<evidence type="ECO:0000256" key="2">
    <source>
        <dbReference type="ARBA" id="ARBA00023012"/>
    </source>
</evidence>
<keyword evidence="11" id="KW-1185">Reference proteome</keyword>
<dbReference type="PROSITE" id="PS50110">
    <property type="entry name" value="RESPONSE_REGULATORY"/>
    <property type="match status" value="1"/>
</dbReference>
<keyword evidence="4 7" id="KW-0238">DNA-binding</keyword>
<feature type="modified residue" description="4-aspartylphosphate" evidence="6">
    <location>
        <position position="51"/>
    </location>
</feature>
<dbReference type="RefSeq" id="WP_203388542.1">
    <property type="nucleotide sequence ID" value="NZ_CP064781.1"/>
</dbReference>
<keyword evidence="1 6" id="KW-0597">Phosphoprotein</keyword>
<evidence type="ECO:0000256" key="3">
    <source>
        <dbReference type="ARBA" id="ARBA00023015"/>
    </source>
</evidence>
<dbReference type="GO" id="GO:0000976">
    <property type="term" value="F:transcription cis-regulatory region binding"/>
    <property type="evidence" value="ECO:0007669"/>
    <property type="project" value="TreeGrafter"/>
</dbReference>
<dbReference type="CDD" id="cd17624">
    <property type="entry name" value="REC_OmpR_PmrA-like"/>
    <property type="match status" value="1"/>
</dbReference>
<dbReference type="Gene3D" id="1.10.10.10">
    <property type="entry name" value="Winged helix-like DNA-binding domain superfamily/Winged helix DNA-binding domain"/>
    <property type="match status" value="1"/>
</dbReference>
<sequence>MRVLLIEDDELLADGVTRALRYAGYVVEWAADGRRADAWLSEREYDVVILDLGLPGLDGSEVLKRLRGRKQEMPVLVVSAREMLDERIRLLDLGADDYLVKPVAIAELEARIRALTRRGYGKADPVLRLGNLDLDTAARRAWIGDQALDLTAREWSALEFLALRANRIVSKDLVMQSLYNWDEEITPNAVEKIISRLRTKLEPAGVNIRTVRGMGYYLEKPKSPAS</sequence>
<organism evidence="10 11">
    <name type="scientific">Azospira restricta</name>
    <dbReference type="NCBI Taxonomy" id="404405"/>
    <lineage>
        <taxon>Bacteria</taxon>
        <taxon>Pseudomonadati</taxon>
        <taxon>Pseudomonadota</taxon>
        <taxon>Betaproteobacteria</taxon>
        <taxon>Rhodocyclales</taxon>
        <taxon>Rhodocyclaceae</taxon>
        <taxon>Azospira</taxon>
    </lineage>
</organism>
<dbReference type="SMART" id="SM00448">
    <property type="entry name" value="REC"/>
    <property type="match status" value="1"/>
</dbReference>
<evidence type="ECO:0000313" key="10">
    <source>
        <dbReference type="EMBL" id="QRJ65016.1"/>
    </source>
</evidence>
<feature type="DNA-binding region" description="OmpR/PhoB-type" evidence="7">
    <location>
        <begin position="124"/>
        <end position="220"/>
    </location>
</feature>
<dbReference type="PANTHER" id="PTHR48111">
    <property type="entry name" value="REGULATOR OF RPOS"/>
    <property type="match status" value="1"/>
</dbReference>
<dbReference type="PANTHER" id="PTHR48111:SF67">
    <property type="entry name" value="TRANSCRIPTIONAL REGULATORY PROTEIN TCTD"/>
    <property type="match status" value="1"/>
</dbReference>
<dbReference type="Proteomes" id="UP000663444">
    <property type="component" value="Chromosome"/>
</dbReference>
<evidence type="ECO:0000256" key="7">
    <source>
        <dbReference type="PROSITE-ProRule" id="PRU01091"/>
    </source>
</evidence>
<dbReference type="InterPro" id="IPR001789">
    <property type="entry name" value="Sig_transdc_resp-reg_receiver"/>
</dbReference>
<gene>
    <name evidence="10" type="ORF">IWH25_06655</name>
</gene>
<dbReference type="KEGG" id="ares:IWH25_06655"/>
<dbReference type="Pfam" id="PF00072">
    <property type="entry name" value="Response_reg"/>
    <property type="match status" value="1"/>
</dbReference>
<dbReference type="InterPro" id="IPR001867">
    <property type="entry name" value="OmpR/PhoB-type_DNA-bd"/>
</dbReference>
<evidence type="ECO:0000256" key="4">
    <source>
        <dbReference type="ARBA" id="ARBA00023125"/>
    </source>
</evidence>
<feature type="domain" description="Response regulatory" evidence="8">
    <location>
        <begin position="2"/>
        <end position="116"/>
    </location>
</feature>
<dbReference type="AlphaFoldDB" id="A0A974Y559"/>
<keyword evidence="5" id="KW-0804">Transcription</keyword>
<dbReference type="EMBL" id="CP064781">
    <property type="protein sequence ID" value="QRJ65016.1"/>
    <property type="molecule type" value="Genomic_DNA"/>
</dbReference>
<name>A0A974Y559_9RHOO</name>
<keyword evidence="2" id="KW-0902">Two-component regulatory system</keyword>
<dbReference type="GO" id="GO:0006355">
    <property type="term" value="P:regulation of DNA-templated transcription"/>
    <property type="evidence" value="ECO:0007669"/>
    <property type="project" value="InterPro"/>
</dbReference>
<dbReference type="InterPro" id="IPR011006">
    <property type="entry name" value="CheY-like_superfamily"/>
</dbReference>
<evidence type="ECO:0000256" key="6">
    <source>
        <dbReference type="PROSITE-ProRule" id="PRU00169"/>
    </source>
</evidence>
<dbReference type="GO" id="GO:0005829">
    <property type="term" value="C:cytosol"/>
    <property type="evidence" value="ECO:0007669"/>
    <property type="project" value="TreeGrafter"/>
</dbReference>
<dbReference type="FunFam" id="3.40.50.2300:FF:000002">
    <property type="entry name" value="DNA-binding response regulator PhoP"/>
    <property type="match status" value="1"/>
</dbReference>
<accession>A0A974Y559</accession>
<dbReference type="Pfam" id="PF00486">
    <property type="entry name" value="Trans_reg_C"/>
    <property type="match status" value="1"/>
</dbReference>
<keyword evidence="3" id="KW-0805">Transcription regulation</keyword>
<proteinExistence type="predicted"/>
<dbReference type="InterPro" id="IPR036388">
    <property type="entry name" value="WH-like_DNA-bd_sf"/>
</dbReference>
<dbReference type="Gene3D" id="3.40.50.2300">
    <property type="match status" value="1"/>
</dbReference>
<evidence type="ECO:0000259" key="9">
    <source>
        <dbReference type="PROSITE" id="PS51755"/>
    </source>
</evidence>
<protein>
    <submittedName>
        <fullName evidence="10">Response regulator transcription factor</fullName>
    </submittedName>
</protein>
<evidence type="ECO:0000259" key="8">
    <source>
        <dbReference type="PROSITE" id="PS50110"/>
    </source>
</evidence>
<dbReference type="GO" id="GO:0000156">
    <property type="term" value="F:phosphorelay response regulator activity"/>
    <property type="evidence" value="ECO:0007669"/>
    <property type="project" value="TreeGrafter"/>
</dbReference>
<reference evidence="10" key="1">
    <citation type="submission" date="2020-11" db="EMBL/GenBank/DDBJ databases">
        <title>Azospira restricta DSM 18626 genome sequence.</title>
        <authorList>
            <person name="Moe W.M."/>
        </authorList>
    </citation>
    <scope>NUCLEOTIDE SEQUENCE</scope>
    <source>
        <strain evidence="10">DSM 18626</strain>
    </source>
</reference>
<evidence type="ECO:0000256" key="1">
    <source>
        <dbReference type="ARBA" id="ARBA00022553"/>
    </source>
</evidence>
<dbReference type="SUPFAM" id="SSF52172">
    <property type="entry name" value="CheY-like"/>
    <property type="match status" value="1"/>
</dbReference>
<dbReference type="InterPro" id="IPR039420">
    <property type="entry name" value="WalR-like"/>
</dbReference>
<dbReference type="SMART" id="SM00862">
    <property type="entry name" value="Trans_reg_C"/>
    <property type="match status" value="1"/>
</dbReference>
<dbReference type="CDD" id="cd00383">
    <property type="entry name" value="trans_reg_C"/>
    <property type="match status" value="1"/>
</dbReference>
<dbReference type="Gene3D" id="6.10.250.690">
    <property type="match status" value="1"/>
</dbReference>